<dbReference type="Gene3D" id="1.10.10.10">
    <property type="entry name" value="Winged helix-like DNA-binding domain superfamily/Winged helix DNA-binding domain"/>
    <property type="match status" value="1"/>
</dbReference>
<keyword evidence="4" id="KW-0804">Transcription</keyword>
<sequence length="282" mass="31782">MDIDKLYYFFAAAESESFTKAADRCHIAQTTMSKYIAQLEKETGCTLFLRSRSRLSLTKEGRQFYEGMKKIHGDYEALLSSLAAPKALCRLGLASQEYRGLDFLPDLQKSFPQIRLSYHMAPVPELENALDEGALDGIIGPDAIAFPKRFATIPLMPVPQCLVCSVSSSEKYKDIPRLIGSLSFLTKSHSPSYVDSCRKKFEEVYHTSFAKSEKVSNYTEQLLRLSLGGGFSILPLPPGQSENLCAFPLPPCFEEWTCLVYRPSHVSPSLRRFISYFHEKKC</sequence>
<gene>
    <name evidence="6" type="ORF">HMPREF9453_00262</name>
</gene>
<evidence type="ECO:0000256" key="2">
    <source>
        <dbReference type="ARBA" id="ARBA00023015"/>
    </source>
</evidence>
<dbReference type="PATRIC" id="fig|742743.3.peg.264"/>
<dbReference type="PANTHER" id="PTHR30126:SF40">
    <property type="entry name" value="HTH-TYPE TRANSCRIPTIONAL REGULATOR GLTR"/>
    <property type="match status" value="1"/>
</dbReference>
<evidence type="ECO:0000313" key="7">
    <source>
        <dbReference type="Proteomes" id="UP000003277"/>
    </source>
</evidence>
<dbReference type="eggNOG" id="COG0583">
    <property type="taxonomic scope" value="Bacteria"/>
</dbReference>
<dbReference type="Pfam" id="PF03466">
    <property type="entry name" value="LysR_substrate"/>
    <property type="match status" value="1"/>
</dbReference>
<name>H1CY24_9FIRM</name>
<dbReference type="STRING" id="742743.HMPREF9453_00262"/>
<feature type="domain" description="HTH lysR-type" evidence="5">
    <location>
        <begin position="1"/>
        <end position="58"/>
    </location>
</feature>
<dbReference type="InterPro" id="IPR000847">
    <property type="entry name" value="LysR_HTH_N"/>
</dbReference>
<comment type="similarity">
    <text evidence="1">Belongs to the LysR transcriptional regulatory family.</text>
</comment>
<dbReference type="PROSITE" id="PS50931">
    <property type="entry name" value="HTH_LYSR"/>
    <property type="match status" value="1"/>
</dbReference>
<dbReference type="AlphaFoldDB" id="H1CY24"/>
<evidence type="ECO:0000313" key="6">
    <source>
        <dbReference type="EMBL" id="EHO63791.1"/>
    </source>
</evidence>
<dbReference type="PRINTS" id="PR00039">
    <property type="entry name" value="HTHLYSR"/>
</dbReference>
<dbReference type="RefSeq" id="WP_008858768.1">
    <property type="nucleotide sequence ID" value="NZ_JH591187.1"/>
</dbReference>
<dbReference type="Pfam" id="PF00126">
    <property type="entry name" value="HTH_1"/>
    <property type="match status" value="1"/>
</dbReference>
<evidence type="ECO:0000256" key="4">
    <source>
        <dbReference type="ARBA" id="ARBA00023163"/>
    </source>
</evidence>
<dbReference type="SUPFAM" id="SSF53850">
    <property type="entry name" value="Periplasmic binding protein-like II"/>
    <property type="match status" value="1"/>
</dbReference>
<dbReference type="SUPFAM" id="SSF46785">
    <property type="entry name" value="Winged helix' DNA-binding domain"/>
    <property type="match status" value="1"/>
</dbReference>
<keyword evidence="7" id="KW-1185">Reference proteome</keyword>
<protein>
    <recommendedName>
        <fullName evidence="5">HTH lysR-type domain-containing protein</fullName>
    </recommendedName>
</protein>
<keyword evidence="2" id="KW-0805">Transcription regulation</keyword>
<proteinExistence type="inferred from homology"/>
<dbReference type="GO" id="GO:0000976">
    <property type="term" value="F:transcription cis-regulatory region binding"/>
    <property type="evidence" value="ECO:0007669"/>
    <property type="project" value="TreeGrafter"/>
</dbReference>
<accession>H1CY24</accession>
<dbReference type="GO" id="GO:0003700">
    <property type="term" value="F:DNA-binding transcription factor activity"/>
    <property type="evidence" value="ECO:0007669"/>
    <property type="project" value="InterPro"/>
</dbReference>
<dbReference type="FunFam" id="1.10.10.10:FF:000001">
    <property type="entry name" value="LysR family transcriptional regulator"/>
    <property type="match status" value="1"/>
</dbReference>
<dbReference type="InterPro" id="IPR036388">
    <property type="entry name" value="WH-like_DNA-bd_sf"/>
</dbReference>
<organism evidence="6 7">
    <name type="scientific">Dialister succinatiphilus YIT 11850</name>
    <dbReference type="NCBI Taxonomy" id="742743"/>
    <lineage>
        <taxon>Bacteria</taxon>
        <taxon>Bacillati</taxon>
        <taxon>Bacillota</taxon>
        <taxon>Negativicutes</taxon>
        <taxon>Veillonellales</taxon>
        <taxon>Veillonellaceae</taxon>
        <taxon>Dialister</taxon>
    </lineage>
</organism>
<evidence type="ECO:0000259" key="5">
    <source>
        <dbReference type="PROSITE" id="PS50931"/>
    </source>
</evidence>
<comment type="caution">
    <text evidence="6">The sequence shown here is derived from an EMBL/GenBank/DDBJ whole genome shotgun (WGS) entry which is preliminary data.</text>
</comment>
<keyword evidence="3" id="KW-0238">DNA-binding</keyword>
<dbReference type="HOGENOM" id="CLU_893726_0_0_9"/>
<dbReference type="PANTHER" id="PTHR30126">
    <property type="entry name" value="HTH-TYPE TRANSCRIPTIONAL REGULATOR"/>
    <property type="match status" value="1"/>
</dbReference>
<dbReference type="InterPro" id="IPR005119">
    <property type="entry name" value="LysR_subst-bd"/>
</dbReference>
<evidence type="ECO:0000256" key="1">
    <source>
        <dbReference type="ARBA" id="ARBA00009437"/>
    </source>
</evidence>
<dbReference type="Gene3D" id="3.40.190.290">
    <property type="match status" value="1"/>
</dbReference>
<dbReference type="InterPro" id="IPR036390">
    <property type="entry name" value="WH_DNA-bd_sf"/>
</dbReference>
<dbReference type="Proteomes" id="UP000003277">
    <property type="component" value="Unassembled WGS sequence"/>
</dbReference>
<evidence type="ECO:0000256" key="3">
    <source>
        <dbReference type="ARBA" id="ARBA00023125"/>
    </source>
</evidence>
<dbReference type="CDD" id="cd05466">
    <property type="entry name" value="PBP2_LTTR_substrate"/>
    <property type="match status" value="1"/>
</dbReference>
<reference evidence="6 7" key="1">
    <citation type="submission" date="2011-11" db="EMBL/GenBank/DDBJ databases">
        <title>The Genome Sequence of Dialister succinatiphilus YIT 11850.</title>
        <authorList>
            <consortium name="The Broad Institute Genome Sequencing Platform"/>
            <person name="Earl A."/>
            <person name="Ward D."/>
            <person name="Feldgarden M."/>
            <person name="Gevers D."/>
            <person name="Morotomi M."/>
            <person name="Young S.K."/>
            <person name="Zeng Q."/>
            <person name="Gargeya S."/>
            <person name="Fitzgerald M."/>
            <person name="Haas B."/>
            <person name="Abouelleil A."/>
            <person name="Alvarado L."/>
            <person name="Arachchi H.M."/>
            <person name="Berlin A."/>
            <person name="Brown A."/>
            <person name="Chapman S.B."/>
            <person name="Dunbar C."/>
            <person name="Gearin G."/>
            <person name="Goldberg J."/>
            <person name="Griggs A."/>
            <person name="Gujja S."/>
            <person name="Heiman D."/>
            <person name="Howarth C."/>
            <person name="Lui A."/>
            <person name="MacDonald P.J.P."/>
            <person name="Montmayeur A."/>
            <person name="Murphy C."/>
            <person name="Neiman D."/>
            <person name="Pearson M."/>
            <person name="Priest M."/>
            <person name="Roberts A."/>
            <person name="Saif S."/>
            <person name="Shea T."/>
            <person name="Sisk P."/>
            <person name="Stolte C."/>
            <person name="Sykes S."/>
            <person name="Wortman J."/>
            <person name="Nusbaum C."/>
            <person name="Birren B."/>
        </authorList>
    </citation>
    <scope>NUCLEOTIDE SEQUENCE [LARGE SCALE GENOMIC DNA]</scope>
    <source>
        <strain evidence="6 7">YIT 11850</strain>
    </source>
</reference>
<dbReference type="EMBL" id="ADLT01000008">
    <property type="protein sequence ID" value="EHO63791.1"/>
    <property type="molecule type" value="Genomic_DNA"/>
</dbReference>